<evidence type="ECO:0000259" key="5">
    <source>
        <dbReference type="Pfam" id="PF26387"/>
    </source>
</evidence>
<dbReference type="InterPro" id="IPR058572">
    <property type="entry name" value="DUF6079_4th"/>
</dbReference>
<feature type="domain" description="DUF6079" evidence="4">
    <location>
        <begin position="690"/>
        <end position="819"/>
    </location>
</feature>
<dbReference type="Pfam" id="PF19557">
    <property type="entry name" value="DUF6079_1st"/>
    <property type="match status" value="1"/>
</dbReference>
<evidence type="ECO:0000313" key="7">
    <source>
        <dbReference type="EMBL" id="MCG4528059.1"/>
    </source>
</evidence>
<dbReference type="Pfam" id="PF26384">
    <property type="entry name" value="DUF6079_3rd"/>
    <property type="match status" value="1"/>
</dbReference>
<sequence>MKYSDLISFNPIEDVIQLTTADDANRAKEYVKSYVMSDTMAVNLKSPVLDQLQMDEVVDNKGVLVVGNYGTGKSHLMSVISSIAKDADNLQYLQNKNFAKEMECIAGKFEVLRIEIGGVTMSLREILFGFIEDDFAARGIDFEVPDFDTVRDNKKLIRDMMMAFSAKYPDKGYLIVVDEFLSYLTSRDERQIVLDLEFFRALGEMCSKSKLRVIFGVQEKIFDNPRFSFVSDTLKHVSDRFTQIVITKEATSYVVSERILKKTPEQKALIRKHLEKFSMLYTGMSSRMDEFVDLFPIHPSYIDVFNKIYLIENRHILKNISMTIRDIFNRDVPENEPGIISFDNYWPAIKSNGLLKSDVTINRVVTASGQLEDIINRAFPKAAYKPLAIKIIYALSVHRLTTNGLDVHFGLTAENLKDDLCLFLPMPEQDADFLLALIKTTLKDIMTTVSGQFIIYNDANNQYYIDVDKVVDYDEKIKQKASIMADGELNRYFYQLIYSCLDWDAKQYVPGFEIYQRDLNWDSHNIFREGYLFLGLPGERSTAQPERDFYIHIMPPYSSGSIAVKNLEDEVYFFFKSTAEFKEILGFFSAANAQAQISEGKDKDAYLSKAAMIRKKLIKYLSENKNTCFDIQYKGQKRQMIEVLRGRYNRDMDFKDSVDLAASLCLDEYFCGKYPDCPMMKTKVTRKNMAENVRQAFDYFAGRKTQTATLMLQSFGVLDGDKIRPEGSKYAAYYIDQLKQLPPQGVINYSDIFDVKYDDQYEDKHFKINYLFTPIIFLSMVYAGYATMTLRNGIVLSASNLDTVPRIGVLDLYEFKYLARPAQMAMAELKKLFDVLEINPALLDNPNDRDEGVKQLLKKAQETSNAAVLANQKLNNGFELWNEPLVDAQHLIAMQKACAAVKDEFSNYSARFNTPAKLNNFTLTFDEIDKLAEQITLIKAIAEYVTFKTDCANNVSYLSNIEFIDLGANFKQKLEAAKDEFRSARDSILTGTSGDAAAQKVNAALEKVKEEYIGIYFEEHKKKRLDIDDAKRRGKLQESSVLANLRKLRGVEILSAAKLTKIEQDMANLKVCYELTPTELKTTHICPHCHYNLGDQVPNVAGQLDNLDIRIDDLVTEWTQTLLNTISDPIVASQKEYLSAEQQKAIDDFIASGTLPKRVDDFFIKAIQALLKGFEPVVVDAKDLMDKLTKLPPMDEVSFRQKLNELIAGYTKGKDEGKLRIIVK</sequence>
<gene>
    <name evidence="7" type="ORF">L0P79_13445</name>
</gene>
<dbReference type="Pfam" id="PF26387">
    <property type="entry name" value="DUF6079_5th"/>
    <property type="match status" value="1"/>
</dbReference>
<evidence type="ECO:0000259" key="6">
    <source>
        <dbReference type="Pfam" id="PF26388"/>
    </source>
</evidence>
<evidence type="ECO:0000259" key="2">
    <source>
        <dbReference type="Pfam" id="PF26383"/>
    </source>
</evidence>
<comment type="caution">
    <text evidence="7">The sequence shown here is derived from an EMBL/GenBank/DDBJ whole genome shotgun (WGS) entry which is preliminary data.</text>
</comment>
<feature type="domain" description="DUF6079" evidence="6">
    <location>
        <begin position="1029"/>
        <end position="1117"/>
    </location>
</feature>
<organism evidence="7 8">
    <name type="scientific">Intestinimonas massiliensis</name>
    <name type="common">ex Afouda et al. 2020</name>
    <dbReference type="NCBI Taxonomy" id="1673721"/>
    <lineage>
        <taxon>Bacteria</taxon>
        <taxon>Bacillati</taxon>
        <taxon>Bacillota</taxon>
        <taxon>Clostridia</taxon>
        <taxon>Eubacteriales</taxon>
        <taxon>Intestinimonas</taxon>
    </lineage>
</organism>
<protein>
    <submittedName>
        <fullName evidence="7">DUF6079 family protein</fullName>
    </submittedName>
</protein>
<feature type="domain" description="DUF6079" evidence="1">
    <location>
        <begin position="21"/>
        <end position="248"/>
    </location>
</feature>
<dbReference type="Pfam" id="PF26383">
    <property type="entry name" value="DUF6079_2nd"/>
    <property type="match status" value="1"/>
</dbReference>
<accession>A0ABS9MCK2</accession>
<dbReference type="InterPro" id="IPR058569">
    <property type="entry name" value="DUF6079_2nd"/>
</dbReference>
<dbReference type="InterPro" id="IPR058573">
    <property type="entry name" value="DUF6079_5th"/>
</dbReference>
<reference evidence="7 8" key="1">
    <citation type="submission" date="2022-01" db="EMBL/GenBank/DDBJ databases">
        <title>Collection of gut derived symbiotic bacterial strains cultured from healthy donors.</title>
        <authorList>
            <person name="Lin H."/>
            <person name="Kohout C."/>
            <person name="Waligurski E."/>
            <person name="Pamer E.G."/>
        </authorList>
    </citation>
    <scope>NUCLEOTIDE SEQUENCE [LARGE SCALE GENOMIC DNA]</scope>
    <source>
        <strain evidence="7 8">DFI.3.7</strain>
    </source>
</reference>
<dbReference type="InterPro" id="IPR045725">
    <property type="entry name" value="DUF6079_N"/>
</dbReference>
<feature type="domain" description="DUF6079" evidence="5">
    <location>
        <begin position="826"/>
        <end position="1020"/>
    </location>
</feature>
<dbReference type="Proteomes" id="UP001200313">
    <property type="component" value="Unassembled WGS sequence"/>
</dbReference>
<evidence type="ECO:0000259" key="3">
    <source>
        <dbReference type="Pfam" id="PF26384"/>
    </source>
</evidence>
<dbReference type="InterPro" id="IPR058571">
    <property type="entry name" value="DUF6079_3rd"/>
</dbReference>
<keyword evidence="8" id="KW-1185">Reference proteome</keyword>
<feature type="domain" description="DUF6079" evidence="3">
    <location>
        <begin position="475"/>
        <end position="674"/>
    </location>
</feature>
<dbReference type="RefSeq" id="WP_238074554.1">
    <property type="nucleotide sequence ID" value="NZ_JAKNJB010000025.1"/>
</dbReference>
<name>A0ABS9MCK2_9FIRM</name>
<dbReference type="Pfam" id="PF26388">
    <property type="entry name" value="DUF6079_6th"/>
    <property type="match status" value="1"/>
</dbReference>
<proteinExistence type="predicted"/>
<dbReference type="Pfam" id="PF26385">
    <property type="entry name" value="DUF6079_4th"/>
    <property type="match status" value="1"/>
</dbReference>
<evidence type="ECO:0000313" key="8">
    <source>
        <dbReference type="Proteomes" id="UP001200313"/>
    </source>
</evidence>
<evidence type="ECO:0000259" key="1">
    <source>
        <dbReference type="Pfam" id="PF19557"/>
    </source>
</evidence>
<evidence type="ECO:0000259" key="4">
    <source>
        <dbReference type="Pfam" id="PF26385"/>
    </source>
</evidence>
<dbReference type="InterPro" id="IPR058574">
    <property type="entry name" value="DUF6079_6th"/>
</dbReference>
<dbReference type="EMBL" id="JAKNJB010000025">
    <property type="protein sequence ID" value="MCG4528059.1"/>
    <property type="molecule type" value="Genomic_DNA"/>
</dbReference>
<feature type="domain" description="DUF6079" evidence="2">
    <location>
        <begin position="264"/>
        <end position="470"/>
    </location>
</feature>